<dbReference type="GeneID" id="37218425"/>
<protein>
    <submittedName>
        <fullName evidence="2">Uncharacterized protein</fullName>
    </submittedName>
</protein>
<feature type="region of interest" description="Disordered" evidence="1">
    <location>
        <begin position="30"/>
        <end position="51"/>
    </location>
</feature>
<evidence type="ECO:0000313" key="2">
    <source>
        <dbReference type="EMBL" id="RAK99351.1"/>
    </source>
</evidence>
<proteinExistence type="predicted"/>
<reference evidence="2 3" key="1">
    <citation type="submission" date="2018-02" db="EMBL/GenBank/DDBJ databases">
        <title>The genomes of Aspergillus section Nigri reveals drivers in fungal speciation.</title>
        <authorList>
            <consortium name="DOE Joint Genome Institute"/>
            <person name="Vesth T.C."/>
            <person name="Nybo J."/>
            <person name="Theobald S."/>
            <person name="Brandl J."/>
            <person name="Frisvad J.C."/>
            <person name="Nielsen K.F."/>
            <person name="Lyhne E.K."/>
            <person name="Kogle M.E."/>
            <person name="Kuo A."/>
            <person name="Riley R."/>
            <person name="Clum A."/>
            <person name="Nolan M."/>
            <person name="Lipzen A."/>
            <person name="Salamov A."/>
            <person name="Henrissat B."/>
            <person name="Wiebenga A."/>
            <person name="De vries R.P."/>
            <person name="Grigoriev I.V."/>
            <person name="Mortensen U.H."/>
            <person name="Andersen M.R."/>
            <person name="Baker S.E."/>
        </authorList>
    </citation>
    <scope>NUCLEOTIDE SEQUENCE [LARGE SCALE GENOMIC DNA]</scope>
    <source>
        <strain evidence="2 3">CBS 121593</strain>
    </source>
</reference>
<feature type="compositionally biased region" description="Basic residues" evidence="1">
    <location>
        <begin position="30"/>
        <end position="45"/>
    </location>
</feature>
<evidence type="ECO:0000313" key="3">
    <source>
        <dbReference type="Proteomes" id="UP000249402"/>
    </source>
</evidence>
<keyword evidence="3" id="KW-1185">Reference proteome</keyword>
<dbReference type="RefSeq" id="XP_025573679.1">
    <property type="nucleotide sequence ID" value="XM_025713560.1"/>
</dbReference>
<dbReference type="OrthoDB" id="3819893at2759"/>
<gene>
    <name evidence="2" type="ORF">BO80DRAFT_128457</name>
</gene>
<dbReference type="EMBL" id="KZ824447">
    <property type="protein sequence ID" value="RAK99351.1"/>
    <property type="molecule type" value="Genomic_DNA"/>
</dbReference>
<evidence type="ECO:0000256" key="1">
    <source>
        <dbReference type="SAM" id="MobiDB-lite"/>
    </source>
</evidence>
<dbReference type="Proteomes" id="UP000249402">
    <property type="component" value="Unassembled WGS sequence"/>
</dbReference>
<accession>A0A395GUV7</accession>
<dbReference type="AlphaFoldDB" id="A0A395GUV7"/>
<name>A0A395GUV7_9EURO</name>
<organism evidence="2 3">
    <name type="scientific">Aspergillus ibericus CBS 121593</name>
    <dbReference type="NCBI Taxonomy" id="1448316"/>
    <lineage>
        <taxon>Eukaryota</taxon>
        <taxon>Fungi</taxon>
        <taxon>Dikarya</taxon>
        <taxon>Ascomycota</taxon>
        <taxon>Pezizomycotina</taxon>
        <taxon>Eurotiomycetes</taxon>
        <taxon>Eurotiomycetidae</taxon>
        <taxon>Eurotiales</taxon>
        <taxon>Aspergillaceae</taxon>
        <taxon>Aspergillus</taxon>
        <taxon>Aspergillus subgen. Circumdati</taxon>
    </lineage>
</organism>
<dbReference type="VEuPathDB" id="FungiDB:BO80DRAFT_128457"/>
<sequence>MSPFTFSSRIAVPPEPVCERFSTIISHGIATHHRPDHSSRHRRSQSRCVSNGTGCTRVAVKKTEEFEQCEERRGTNVKCSPMRWRPLDPSVHMCVRHMVKPGKDEMHR</sequence>